<sequence length="121" mass="13323">MNFAIIIILSVILQLFAPWWVIAIVPLIILFWRPATTSEAFWTGFAGIALPWLAYGYYLHFISEGAMSDRVAQIFFLPNGILILIVTALVGGLTGGLAGIAGHYVREVFRQSPVRISGRTS</sequence>
<dbReference type="RefSeq" id="WP_244824168.1">
    <property type="nucleotide sequence ID" value="NZ_CP112998.1"/>
</dbReference>
<keyword evidence="1" id="KW-0472">Membrane</keyword>
<reference evidence="2" key="1">
    <citation type="submission" date="2022-11" db="EMBL/GenBank/DDBJ databases">
        <title>Dyadobacter pollutisoli sp. nov., isolated from plastic dumped soil.</title>
        <authorList>
            <person name="Kim J.M."/>
            <person name="Kim K.R."/>
            <person name="Lee J.K."/>
            <person name="Hao L."/>
            <person name="Jeon C.O."/>
        </authorList>
    </citation>
    <scope>NUCLEOTIDE SEQUENCE</scope>
    <source>
        <strain evidence="2">U1</strain>
    </source>
</reference>
<evidence type="ECO:0000313" key="3">
    <source>
        <dbReference type="Proteomes" id="UP001164653"/>
    </source>
</evidence>
<protein>
    <submittedName>
        <fullName evidence="2">Uncharacterized protein</fullName>
    </submittedName>
</protein>
<feature type="transmembrane region" description="Helical" evidence="1">
    <location>
        <begin position="81"/>
        <end position="105"/>
    </location>
</feature>
<evidence type="ECO:0000313" key="2">
    <source>
        <dbReference type="EMBL" id="WAC11184.1"/>
    </source>
</evidence>
<feature type="transmembrane region" description="Helical" evidence="1">
    <location>
        <begin position="39"/>
        <end position="61"/>
    </location>
</feature>
<organism evidence="2 3">
    <name type="scientific">Dyadobacter pollutisoli</name>
    <dbReference type="NCBI Taxonomy" id="2910158"/>
    <lineage>
        <taxon>Bacteria</taxon>
        <taxon>Pseudomonadati</taxon>
        <taxon>Bacteroidota</taxon>
        <taxon>Cytophagia</taxon>
        <taxon>Cytophagales</taxon>
        <taxon>Spirosomataceae</taxon>
        <taxon>Dyadobacter</taxon>
    </lineage>
</organism>
<dbReference type="EMBL" id="CP112998">
    <property type="protein sequence ID" value="WAC11184.1"/>
    <property type="molecule type" value="Genomic_DNA"/>
</dbReference>
<name>A0A9E8NBB6_9BACT</name>
<evidence type="ECO:0000256" key="1">
    <source>
        <dbReference type="SAM" id="Phobius"/>
    </source>
</evidence>
<dbReference type="KEGG" id="dpf:ON006_26050"/>
<keyword evidence="3" id="KW-1185">Reference proteome</keyword>
<gene>
    <name evidence="2" type="ORF">ON006_26050</name>
</gene>
<dbReference type="AlphaFoldDB" id="A0A9E8NBB6"/>
<keyword evidence="1" id="KW-1133">Transmembrane helix</keyword>
<dbReference type="Proteomes" id="UP001164653">
    <property type="component" value="Chromosome"/>
</dbReference>
<feature type="transmembrane region" description="Helical" evidence="1">
    <location>
        <begin position="6"/>
        <end position="32"/>
    </location>
</feature>
<accession>A0A9E8NBB6</accession>
<proteinExistence type="predicted"/>
<keyword evidence="1" id="KW-0812">Transmembrane</keyword>